<accession>A0A8S1AMB6</accession>
<feature type="region of interest" description="Disordered" evidence="1">
    <location>
        <begin position="40"/>
        <end position="62"/>
    </location>
</feature>
<dbReference type="AlphaFoldDB" id="A0A8S1AMB6"/>
<dbReference type="OrthoDB" id="8121963at2759"/>
<name>A0A8S1AMB6_ARCPL</name>
<keyword evidence="3" id="KW-1185">Reference proteome</keyword>
<feature type="compositionally biased region" description="Basic and acidic residues" evidence="1">
    <location>
        <begin position="47"/>
        <end position="57"/>
    </location>
</feature>
<comment type="caution">
    <text evidence="2">The sequence shown here is derived from an EMBL/GenBank/DDBJ whole genome shotgun (WGS) entry which is preliminary data.</text>
</comment>
<reference evidence="2 3" key="1">
    <citation type="submission" date="2020-04" db="EMBL/GenBank/DDBJ databases">
        <authorList>
            <person name="Wallbank WR R."/>
            <person name="Pardo Diaz C."/>
            <person name="Kozak K."/>
            <person name="Martin S."/>
            <person name="Jiggins C."/>
            <person name="Moest M."/>
            <person name="Warren A I."/>
            <person name="Byers J.R.P. K."/>
            <person name="Montejo-Kovacevich G."/>
            <person name="Yen C E."/>
        </authorList>
    </citation>
    <scope>NUCLEOTIDE SEQUENCE [LARGE SCALE GENOMIC DNA]</scope>
</reference>
<dbReference type="Proteomes" id="UP000494106">
    <property type="component" value="Unassembled WGS sequence"/>
</dbReference>
<proteinExistence type="predicted"/>
<organism evidence="2 3">
    <name type="scientific">Arctia plantaginis</name>
    <name type="common">Wood tiger moth</name>
    <name type="synonym">Phalaena plantaginis</name>
    <dbReference type="NCBI Taxonomy" id="874455"/>
    <lineage>
        <taxon>Eukaryota</taxon>
        <taxon>Metazoa</taxon>
        <taxon>Ecdysozoa</taxon>
        <taxon>Arthropoda</taxon>
        <taxon>Hexapoda</taxon>
        <taxon>Insecta</taxon>
        <taxon>Pterygota</taxon>
        <taxon>Neoptera</taxon>
        <taxon>Endopterygota</taxon>
        <taxon>Lepidoptera</taxon>
        <taxon>Glossata</taxon>
        <taxon>Ditrysia</taxon>
        <taxon>Noctuoidea</taxon>
        <taxon>Erebidae</taxon>
        <taxon>Arctiinae</taxon>
        <taxon>Arctia</taxon>
    </lineage>
</organism>
<evidence type="ECO:0000313" key="2">
    <source>
        <dbReference type="EMBL" id="CAB3247222.1"/>
    </source>
</evidence>
<protein>
    <submittedName>
        <fullName evidence="2">Uncharacterized protein</fullName>
    </submittedName>
</protein>
<sequence length="72" mass="8184">MCLRSISIPDEFCEEYPHSLIPTPGYWVECSRQKIATDTIWDESESEHDSGPDRDNADNASPEEVFSLLIPL</sequence>
<evidence type="ECO:0000256" key="1">
    <source>
        <dbReference type="SAM" id="MobiDB-lite"/>
    </source>
</evidence>
<evidence type="ECO:0000313" key="3">
    <source>
        <dbReference type="Proteomes" id="UP000494106"/>
    </source>
</evidence>
<gene>
    <name evidence="2" type="ORF">APLA_LOCUS11236</name>
</gene>
<dbReference type="EMBL" id="CADEBC010000530">
    <property type="protein sequence ID" value="CAB3247222.1"/>
    <property type="molecule type" value="Genomic_DNA"/>
</dbReference>